<keyword evidence="4" id="KW-0472">Membrane</keyword>
<keyword evidence="7" id="KW-1185">Reference proteome</keyword>
<proteinExistence type="predicted"/>
<sequence length="290" mass="30707">MTMNKQENAANLASLPRPLVAVMSSGFFGFFAHAGFLQGLADLGLTPDAYAGSSSGALVAAFAAGGASPRRMLELFVQLGRRDFWDPPSPAATLRWLIGGLRGRSGYLAGEAFERLLQEYLPVTRFEDCPHPCLMSALDLTSARRVILTRGSLPHAVRASGAVPALFAAVPHEGGLLVDGGLVDKAPLTASADHLGAATLMSHILPSSSLESGPEQTLARSLAPLRVQSRSVDAARWQGYLDQKDEVTRRGLALREVVAQNIPRCGPKRMHHGPAAFAAARANAIKILGE</sequence>
<feature type="domain" description="PNPLA" evidence="5">
    <location>
        <begin position="22"/>
        <end position="189"/>
    </location>
</feature>
<keyword evidence="2" id="KW-0442">Lipid degradation</keyword>
<organism evidence="6 7">
    <name type="scientific">Desulfoferula mesophila</name>
    <dbReference type="NCBI Taxonomy" id="3058419"/>
    <lineage>
        <taxon>Bacteria</taxon>
        <taxon>Pseudomonadati</taxon>
        <taxon>Thermodesulfobacteriota</taxon>
        <taxon>Desulfarculia</taxon>
        <taxon>Desulfarculales</taxon>
        <taxon>Desulfarculaceae</taxon>
        <taxon>Desulfoferula</taxon>
    </lineage>
</organism>
<keyword evidence="4" id="KW-0812">Transmembrane</keyword>
<dbReference type="Proteomes" id="UP001366166">
    <property type="component" value="Chromosome"/>
</dbReference>
<evidence type="ECO:0000256" key="3">
    <source>
        <dbReference type="ARBA" id="ARBA00023098"/>
    </source>
</evidence>
<dbReference type="GO" id="GO:0016042">
    <property type="term" value="P:lipid catabolic process"/>
    <property type="evidence" value="ECO:0007669"/>
    <property type="project" value="UniProtKB-KW"/>
</dbReference>
<keyword evidence="4" id="KW-1133">Transmembrane helix</keyword>
<evidence type="ECO:0000256" key="2">
    <source>
        <dbReference type="ARBA" id="ARBA00022963"/>
    </source>
</evidence>
<dbReference type="Gene3D" id="3.40.1090.10">
    <property type="entry name" value="Cytosolic phospholipase A2 catalytic domain"/>
    <property type="match status" value="2"/>
</dbReference>
<evidence type="ECO:0000256" key="1">
    <source>
        <dbReference type="ARBA" id="ARBA00022801"/>
    </source>
</evidence>
<evidence type="ECO:0000313" key="6">
    <source>
        <dbReference type="EMBL" id="BEQ15394.1"/>
    </source>
</evidence>
<dbReference type="GO" id="GO:0016787">
    <property type="term" value="F:hydrolase activity"/>
    <property type="evidence" value="ECO:0007669"/>
    <property type="project" value="UniProtKB-KW"/>
</dbReference>
<protein>
    <recommendedName>
        <fullName evidence="5">PNPLA domain-containing protein</fullName>
    </recommendedName>
</protein>
<dbReference type="SUPFAM" id="SSF52151">
    <property type="entry name" value="FabD/lysophospholipase-like"/>
    <property type="match status" value="1"/>
</dbReference>
<keyword evidence="3" id="KW-0443">Lipid metabolism</keyword>
<name>A0AAU9ELG9_9BACT</name>
<dbReference type="PANTHER" id="PTHR14226:SF29">
    <property type="entry name" value="NEUROPATHY TARGET ESTERASE SWS"/>
    <property type="match status" value="1"/>
</dbReference>
<feature type="transmembrane region" description="Helical" evidence="4">
    <location>
        <begin position="20"/>
        <end position="37"/>
    </location>
</feature>
<evidence type="ECO:0000313" key="7">
    <source>
        <dbReference type="Proteomes" id="UP001366166"/>
    </source>
</evidence>
<keyword evidence="1" id="KW-0378">Hydrolase</keyword>
<evidence type="ECO:0000259" key="5">
    <source>
        <dbReference type="Pfam" id="PF01734"/>
    </source>
</evidence>
<reference evidence="7" key="1">
    <citation type="journal article" date="2023" name="Arch. Microbiol.">
        <title>Desulfoferula mesophilus gen. nov. sp. nov., a mesophilic sulfate-reducing bacterium isolated from a brackish lake sediment.</title>
        <authorList>
            <person name="Watanabe T."/>
            <person name="Yabe T."/>
            <person name="Tsuji J.M."/>
            <person name="Fukui M."/>
        </authorList>
    </citation>
    <scope>NUCLEOTIDE SEQUENCE [LARGE SCALE GENOMIC DNA]</scope>
    <source>
        <strain evidence="7">12FAK</strain>
    </source>
</reference>
<dbReference type="PANTHER" id="PTHR14226">
    <property type="entry name" value="NEUROPATHY TARGET ESTERASE/SWISS CHEESE D.MELANOGASTER"/>
    <property type="match status" value="1"/>
</dbReference>
<gene>
    <name evidence="6" type="ORF">FAK_24600</name>
</gene>
<dbReference type="InterPro" id="IPR050301">
    <property type="entry name" value="NTE"/>
</dbReference>
<dbReference type="Pfam" id="PF01734">
    <property type="entry name" value="Patatin"/>
    <property type="match status" value="1"/>
</dbReference>
<accession>A0AAU9ELG9</accession>
<dbReference type="AlphaFoldDB" id="A0AAU9ELG9"/>
<dbReference type="InterPro" id="IPR016035">
    <property type="entry name" value="Acyl_Trfase/lysoPLipase"/>
</dbReference>
<dbReference type="InterPro" id="IPR002641">
    <property type="entry name" value="PNPLA_dom"/>
</dbReference>
<evidence type="ECO:0000256" key="4">
    <source>
        <dbReference type="SAM" id="Phobius"/>
    </source>
</evidence>
<dbReference type="KEGG" id="dmp:FAK_24600"/>
<dbReference type="EMBL" id="AP028679">
    <property type="protein sequence ID" value="BEQ15394.1"/>
    <property type="molecule type" value="Genomic_DNA"/>
</dbReference>